<evidence type="ECO:0000256" key="1">
    <source>
        <dbReference type="ARBA" id="ARBA00008520"/>
    </source>
</evidence>
<dbReference type="InterPro" id="IPR026045">
    <property type="entry name" value="Ferric-bd"/>
</dbReference>
<dbReference type="Gene3D" id="3.40.190.10">
    <property type="entry name" value="Periplasmic binding protein-like II"/>
    <property type="match status" value="2"/>
</dbReference>
<dbReference type="EMBL" id="BAAAGG010000022">
    <property type="protein sequence ID" value="GAA0762723.1"/>
    <property type="molecule type" value="Genomic_DNA"/>
</dbReference>
<evidence type="ECO:0000313" key="4">
    <source>
        <dbReference type="Proteomes" id="UP001500185"/>
    </source>
</evidence>
<keyword evidence="4" id="KW-1185">Reference proteome</keyword>
<organism evidence="3 4">
    <name type="scientific">Psychroflexus lacisalsi</name>
    <dbReference type="NCBI Taxonomy" id="503928"/>
    <lineage>
        <taxon>Bacteria</taxon>
        <taxon>Pseudomonadati</taxon>
        <taxon>Bacteroidota</taxon>
        <taxon>Flavobacteriia</taxon>
        <taxon>Flavobacteriales</taxon>
        <taxon>Flavobacteriaceae</taxon>
        <taxon>Psychroflexus</taxon>
    </lineage>
</organism>
<comment type="similarity">
    <text evidence="1">Belongs to the bacterial solute-binding protein 1 family.</text>
</comment>
<evidence type="ECO:0000313" key="3">
    <source>
        <dbReference type="EMBL" id="GAA0762723.1"/>
    </source>
</evidence>
<dbReference type="PANTHER" id="PTHR30006">
    <property type="entry name" value="THIAMINE-BINDING PERIPLASMIC PROTEIN-RELATED"/>
    <property type="match status" value="1"/>
</dbReference>
<keyword evidence="2" id="KW-0732">Signal</keyword>
<name>A0ABP3VMQ7_9FLAO</name>
<dbReference type="PANTHER" id="PTHR30006:SF15">
    <property type="entry name" value="IRON-UTILIZATION PERIPLASMIC PROTEIN"/>
    <property type="match status" value="1"/>
</dbReference>
<dbReference type="PROSITE" id="PS51257">
    <property type="entry name" value="PROKAR_LIPOPROTEIN"/>
    <property type="match status" value="1"/>
</dbReference>
<evidence type="ECO:0000256" key="2">
    <source>
        <dbReference type="ARBA" id="ARBA00022729"/>
    </source>
</evidence>
<dbReference type="PIRSF" id="PIRSF002825">
    <property type="entry name" value="CfbpA"/>
    <property type="match status" value="1"/>
</dbReference>
<dbReference type="InterPro" id="IPR006059">
    <property type="entry name" value="SBP"/>
</dbReference>
<dbReference type="Pfam" id="PF13416">
    <property type="entry name" value="SBP_bac_8"/>
    <property type="match status" value="1"/>
</dbReference>
<sequence>MKRIIYLLLIAVSIIGCKSDNKKESEKILTVYTHRHYESDQELFKRFEKESGIKLNVVNASADELIQKMSLEGEQSPADVLITVDAGRLYRAKSQDLLQSFSSKLVDSIVPKYLKDEDGQWVGLTKRARVIAYSKDRVDSTQLSTYANLATEKWNNKIMVRSSSNIYNQSLLASIIANQGEEFAEEWAQGVVENMARVPKGNDRDQVKALANNEGDLAIVNTYYIGKLLNSEDKSEVEAGKSVSIFFPNQETTGTHINVSGIGVAKYSPNKDDAIKFIEFLLQEEAQNIFAGSNFEYPVNSNVEPSEILKSWGDFKEDNLSLNKLGEYNKEAVIIFDKVGWK</sequence>
<accession>A0ABP3VMQ7</accession>
<protein>
    <submittedName>
        <fullName evidence="3">Fe(3+) ABC transporter substrate-binding protein</fullName>
    </submittedName>
</protein>
<dbReference type="Proteomes" id="UP001500185">
    <property type="component" value="Unassembled WGS sequence"/>
</dbReference>
<dbReference type="CDD" id="cd13542">
    <property type="entry name" value="PBP2_FutA1_ilke"/>
    <property type="match status" value="1"/>
</dbReference>
<gene>
    <name evidence="3" type="ORF">GCM10009433_23340</name>
</gene>
<dbReference type="SUPFAM" id="SSF53850">
    <property type="entry name" value="Periplasmic binding protein-like II"/>
    <property type="match status" value="1"/>
</dbReference>
<comment type="caution">
    <text evidence="3">The sequence shown here is derived from an EMBL/GenBank/DDBJ whole genome shotgun (WGS) entry which is preliminary data.</text>
</comment>
<reference evidence="4" key="1">
    <citation type="journal article" date="2019" name="Int. J. Syst. Evol. Microbiol.">
        <title>The Global Catalogue of Microorganisms (GCM) 10K type strain sequencing project: providing services to taxonomists for standard genome sequencing and annotation.</title>
        <authorList>
            <consortium name="The Broad Institute Genomics Platform"/>
            <consortium name="The Broad Institute Genome Sequencing Center for Infectious Disease"/>
            <person name="Wu L."/>
            <person name="Ma J."/>
        </authorList>
    </citation>
    <scope>NUCLEOTIDE SEQUENCE [LARGE SCALE GENOMIC DNA]</scope>
    <source>
        <strain evidence="4">JCM 16231</strain>
    </source>
</reference>
<dbReference type="RefSeq" id="WP_224454523.1">
    <property type="nucleotide sequence ID" value="NZ_BAAAGG010000022.1"/>
</dbReference>
<proteinExistence type="inferred from homology"/>